<accession>A0A6L2NDJ8</accession>
<comment type="caution">
    <text evidence="2">The sequence shown here is derived from an EMBL/GenBank/DDBJ whole genome shotgun (WGS) entry which is preliminary data.</text>
</comment>
<gene>
    <name evidence="2" type="ORF">Tci_055120</name>
</gene>
<dbReference type="EMBL" id="BKCJ010008624">
    <property type="protein sequence ID" value="GEU83142.1"/>
    <property type="molecule type" value="Genomic_DNA"/>
</dbReference>
<feature type="compositionally biased region" description="Acidic residues" evidence="1">
    <location>
        <begin position="97"/>
        <end position="134"/>
    </location>
</feature>
<feature type="region of interest" description="Disordered" evidence="1">
    <location>
        <begin position="157"/>
        <end position="190"/>
    </location>
</feature>
<evidence type="ECO:0000256" key="1">
    <source>
        <dbReference type="SAM" id="MobiDB-lite"/>
    </source>
</evidence>
<protein>
    <submittedName>
        <fullName evidence="2">Uncharacterized protein</fullName>
    </submittedName>
</protein>
<sequence length="406" mass="44819">MQPVSPPSLDYVPGPEHPPSPNYVPGPEHPPSHIEVPYIPEPEYPEYLAPSDEEVPVEDRPYAVVDSPIALSSGYVADSDPEEDSEDGPVDYLADKGDDDDEPSDDDDNDDDDNDDNGDDEDEKPFEDEDDDEKEEHPALADSFVVLVVDLVPSDKDTEVLETSEPAPTPLQSPRRHTARMSVRPQTPIPFPSEAKVERILALPTPPPSLLTLLSSPLPPLPASLSIPPPADRKEDTPEAKLPPLKRLCLTTPTSRYEVGESLTAAPRPTGGHRADYGFIGTIDAEIRRQRAEEVGYAIRDVWVDPTDAVEEVAPMTLKAVNTRVTELAEVQEQDTEDIYVVIKDAHDVQTQLSQRVDVLVKDKQFHQETVLLVEQEALASREAWAHSVGLSSTVHQELQAYRTHT</sequence>
<reference evidence="2" key="1">
    <citation type="journal article" date="2019" name="Sci. Rep.">
        <title>Draft genome of Tanacetum cinerariifolium, the natural source of mosquito coil.</title>
        <authorList>
            <person name="Yamashiro T."/>
            <person name="Shiraishi A."/>
            <person name="Satake H."/>
            <person name="Nakayama K."/>
        </authorList>
    </citation>
    <scope>NUCLEOTIDE SEQUENCE</scope>
</reference>
<name>A0A6L2NDJ8_TANCI</name>
<organism evidence="2">
    <name type="scientific">Tanacetum cinerariifolium</name>
    <name type="common">Dalmatian daisy</name>
    <name type="synonym">Chrysanthemum cinerariifolium</name>
    <dbReference type="NCBI Taxonomy" id="118510"/>
    <lineage>
        <taxon>Eukaryota</taxon>
        <taxon>Viridiplantae</taxon>
        <taxon>Streptophyta</taxon>
        <taxon>Embryophyta</taxon>
        <taxon>Tracheophyta</taxon>
        <taxon>Spermatophyta</taxon>
        <taxon>Magnoliopsida</taxon>
        <taxon>eudicotyledons</taxon>
        <taxon>Gunneridae</taxon>
        <taxon>Pentapetalae</taxon>
        <taxon>asterids</taxon>
        <taxon>campanulids</taxon>
        <taxon>Asterales</taxon>
        <taxon>Asteraceae</taxon>
        <taxon>Asteroideae</taxon>
        <taxon>Anthemideae</taxon>
        <taxon>Anthemidinae</taxon>
        <taxon>Tanacetum</taxon>
    </lineage>
</organism>
<feature type="compositionally biased region" description="Acidic residues" evidence="1">
    <location>
        <begin position="79"/>
        <end position="89"/>
    </location>
</feature>
<evidence type="ECO:0000313" key="2">
    <source>
        <dbReference type="EMBL" id="GEU83142.1"/>
    </source>
</evidence>
<proteinExistence type="predicted"/>
<feature type="compositionally biased region" description="Pro residues" evidence="1">
    <location>
        <begin position="15"/>
        <end position="29"/>
    </location>
</feature>
<feature type="region of interest" description="Disordered" evidence="1">
    <location>
        <begin position="1"/>
        <end position="144"/>
    </location>
</feature>
<dbReference type="AlphaFoldDB" id="A0A6L2NDJ8"/>